<keyword evidence="1" id="KW-0812">Transmembrane</keyword>
<evidence type="ECO:0000313" key="2">
    <source>
        <dbReference type="EMBL" id="QNV11790.1"/>
    </source>
</evidence>
<dbReference type="AlphaFoldDB" id="A0A7L7S9M7"/>
<protein>
    <submittedName>
        <fullName evidence="2">NADH dehydrogenase subunit 6</fullName>
    </submittedName>
</protein>
<reference evidence="2" key="1">
    <citation type="submission" date="2020-08" db="EMBL/GenBank/DDBJ databases">
        <title>DNAmark Project.</title>
        <authorList>
            <person name="Leerhoei F."/>
        </authorList>
    </citation>
    <scope>NUCLEOTIDE SEQUENCE</scope>
    <source>
        <strain evidence="2">DM1273</strain>
    </source>
</reference>
<evidence type="ECO:0000256" key="1">
    <source>
        <dbReference type="SAM" id="Phobius"/>
    </source>
</evidence>
<accession>A0A7L7S9M7</accession>
<organism evidence="2">
    <name type="scientific">Planorbis planorbis</name>
    <dbReference type="NCBI Taxonomy" id="191805"/>
    <lineage>
        <taxon>Eukaryota</taxon>
        <taxon>Metazoa</taxon>
        <taxon>Spiralia</taxon>
        <taxon>Lophotrochozoa</taxon>
        <taxon>Mollusca</taxon>
        <taxon>Gastropoda</taxon>
        <taxon>Heterobranchia</taxon>
        <taxon>Euthyneura</taxon>
        <taxon>Panpulmonata</taxon>
        <taxon>Hygrophila</taxon>
        <taxon>Lymnaeoidea</taxon>
        <taxon>Planorbidae</taxon>
        <taxon>Planorbis</taxon>
    </lineage>
</organism>
<feature type="transmembrane region" description="Helical" evidence="1">
    <location>
        <begin position="80"/>
        <end position="100"/>
    </location>
</feature>
<sequence>MIYFFFSLATSFLMLSFPIYSSPVYYSIMMFICSIYVVFFLSLFISSWYSYMLFLVYVGGLLVLFMYVCLMNSNDSLKKVFPNLVLLLFITYFLNSLFISDINPAFMGFSSYESSYYLDLSSFFTLVLILLMTLFIIVRVINLKKSLTV</sequence>
<feature type="transmembrane region" description="Helical" evidence="1">
    <location>
        <begin position="51"/>
        <end position="68"/>
    </location>
</feature>
<name>A0A7L7S9M7_9GAST</name>
<keyword evidence="1" id="KW-0472">Membrane</keyword>
<dbReference type="EMBL" id="MT862401">
    <property type="protein sequence ID" value="QNV11790.1"/>
    <property type="molecule type" value="Genomic_DNA"/>
</dbReference>
<feature type="transmembrane region" description="Helical" evidence="1">
    <location>
        <begin position="120"/>
        <end position="141"/>
    </location>
</feature>
<keyword evidence="2" id="KW-0496">Mitochondrion</keyword>
<geneLocation type="mitochondrion" evidence="2"/>
<feature type="transmembrane region" description="Helical" evidence="1">
    <location>
        <begin position="24"/>
        <end position="45"/>
    </location>
</feature>
<keyword evidence="1" id="KW-1133">Transmembrane helix</keyword>
<proteinExistence type="predicted"/>
<gene>
    <name evidence="2" type="primary">ND6</name>
</gene>